<dbReference type="EMBL" id="KL367515">
    <property type="protein sequence ID" value="KFD67447.1"/>
    <property type="molecule type" value="Genomic_DNA"/>
</dbReference>
<organism evidence="1">
    <name type="scientific">Trichuris suis</name>
    <name type="common">pig whipworm</name>
    <dbReference type="NCBI Taxonomy" id="68888"/>
    <lineage>
        <taxon>Eukaryota</taxon>
        <taxon>Metazoa</taxon>
        <taxon>Ecdysozoa</taxon>
        <taxon>Nematoda</taxon>
        <taxon>Enoplea</taxon>
        <taxon>Dorylaimia</taxon>
        <taxon>Trichinellida</taxon>
        <taxon>Trichuridae</taxon>
        <taxon>Trichuris</taxon>
    </lineage>
</organism>
<sequence length="124" mass="14362">MPFEQFLTEYGAKYEYIWRGGTQQVRETLENELAIHCEHALFVTQSWNRLNDHKTTQLRTKLSTEHPTNDNPDGNGTIRVSDVMTVALVCIMPFEQFLTEYGAKYEYIWSGGTQQVINNSAQLR</sequence>
<evidence type="ECO:0000313" key="1">
    <source>
        <dbReference type="EMBL" id="KFD67447.1"/>
    </source>
</evidence>
<dbReference type="AlphaFoldDB" id="A0A085NDA1"/>
<accession>A0A085NDA1</accession>
<dbReference type="Proteomes" id="UP000030758">
    <property type="component" value="Unassembled WGS sequence"/>
</dbReference>
<proteinExistence type="predicted"/>
<name>A0A085NDA1_9BILA</name>
<reference evidence="1" key="1">
    <citation type="journal article" date="2014" name="Nat. Genet.">
        <title>Genome and transcriptome of the porcine whipworm Trichuris suis.</title>
        <authorList>
            <person name="Jex A.R."/>
            <person name="Nejsum P."/>
            <person name="Schwarz E.M."/>
            <person name="Hu L."/>
            <person name="Young N.D."/>
            <person name="Hall R.S."/>
            <person name="Korhonen P.K."/>
            <person name="Liao S."/>
            <person name="Thamsborg S."/>
            <person name="Xia J."/>
            <person name="Xu P."/>
            <person name="Wang S."/>
            <person name="Scheerlinck J.P."/>
            <person name="Hofmann A."/>
            <person name="Sternberg P.W."/>
            <person name="Wang J."/>
            <person name="Gasser R.B."/>
        </authorList>
    </citation>
    <scope>NUCLEOTIDE SEQUENCE [LARGE SCALE GENOMIC DNA]</scope>
    <source>
        <strain evidence="1">DCEP-RM93F</strain>
    </source>
</reference>
<gene>
    <name evidence="1" type="ORF">M514_20483</name>
</gene>
<protein>
    <submittedName>
        <fullName evidence="1">Uncharacterized protein</fullName>
    </submittedName>
</protein>